<keyword evidence="1" id="KW-1133">Transmembrane helix</keyword>
<accession>A0ABY4HW06</accession>
<dbReference type="PANTHER" id="PTHR36927">
    <property type="entry name" value="BLR4337 PROTEIN"/>
    <property type="match status" value="1"/>
</dbReference>
<organism evidence="3 4">
    <name type="scientific">Chitinophaga filiformis</name>
    <name type="common">Myxococcus filiformis</name>
    <name type="synonym">Flexibacter filiformis</name>
    <dbReference type="NCBI Taxonomy" id="104663"/>
    <lineage>
        <taxon>Bacteria</taxon>
        <taxon>Pseudomonadati</taxon>
        <taxon>Bacteroidota</taxon>
        <taxon>Chitinophagia</taxon>
        <taxon>Chitinophagales</taxon>
        <taxon>Chitinophagaceae</taxon>
        <taxon>Chitinophaga</taxon>
    </lineage>
</organism>
<dbReference type="RefSeq" id="WP_247809357.1">
    <property type="nucleotide sequence ID" value="NZ_CP095855.1"/>
</dbReference>
<feature type="transmembrane region" description="Helical" evidence="1">
    <location>
        <begin position="282"/>
        <end position="301"/>
    </location>
</feature>
<keyword evidence="3" id="KW-0012">Acyltransferase</keyword>
<evidence type="ECO:0000313" key="3">
    <source>
        <dbReference type="EMBL" id="UPK67178.1"/>
    </source>
</evidence>
<evidence type="ECO:0000313" key="4">
    <source>
        <dbReference type="Proteomes" id="UP000830198"/>
    </source>
</evidence>
<dbReference type="InterPro" id="IPR050623">
    <property type="entry name" value="Glucan_succinyl_AcylTrfase"/>
</dbReference>
<keyword evidence="1" id="KW-0472">Membrane</keyword>
<feature type="transmembrane region" description="Helical" evidence="1">
    <location>
        <begin position="144"/>
        <end position="165"/>
    </location>
</feature>
<sequence>MQTHTTTRQAYLDWLRILAIFGVLIFHSAMPFGAELEWHIRNKETSNLFLEMILWLHLFRMPLLFFISGTVSYFMLQSRTGGGFIGLRVRRLLIPVILGILVIVPPQVYLERVTQGFKGNFWQFYSQMFTTGAYPKGNLSWHHLWFVVYLLIYDIVFAPLFVWIISAKGAGFRSALQWLEKGKRVYLLTVPGIVLYAALARQYPETNDLVHDYCYFFYWLCFLLPGFICMAQPALMNSLENNRRTSFLVALLSIIAINYFRWNDRQPWDVLANWEHDPRTYAYIALKAICAWAWVLTAIGYGKKYLDKPHRSLNYLNQAVYPFYILHQTIIVILAYYVVQTTDTIGAKYLFIVITTFIISMGIYHLLIKPYPVCRFLFGMKPLAKAKEKKQQQAEKEAVEESSLLPVS</sequence>
<feature type="transmembrane region" description="Helical" evidence="1">
    <location>
        <begin position="247"/>
        <end position="262"/>
    </location>
</feature>
<dbReference type="PANTHER" id="PTHR36927:SF3">
    <property type="entry name" value="GLUCANS BIOSYNTHESIS PROTEIN C"/>
    <property type="match status" value="1"/>
</dbReference>
<feature type="transmembrane region" description="Helical" evidence="1">
    <location>
        <begin position="345"/>
        <end position="367"/>
    </location>
</feature>
<dbReference type="Proteomes" id="UP000830198">
    <property type="component" value="Chromosome"/>
</dbReference>
<evidence type="ECO:0000256" key="1">
    <source>
        <dbReference type="SAM" id="Phobius"/>
    </source>
</evidence>
<keyword evidence="4" id="KW-1185">Reference proteome</keyword>
<reference evidence="3 4" key="1">
    <citation type="submission" date="2022-04" db="EMBL/GenBank/DDBJ databases">
        <title>The arsenic-methylating capacity of Chitinophaga filiformis YT5 during chitin decomposition.</title>
        <authorList>
            <person name="Chen G."/>
            <person name="Liang Y."/>
        </authorList>
    </citation>
    <scope>NUCLEOTIDE SEQUENCE [LARGE SCALE GENOMIC DNA]</scope>
    <source>
        <strain evidence="3 4">YT5</strain>
    </source>
</reference>
<dbReference type="InterPro" id="IPR002656">
    <property type="entry name" value="Acyl_transf_3_dom"/>
</dbReference>
<feature type="transmembrane region" description="Helical" evidence="1">
    <location>
        <begin position="52"/>
        <end position="76"/>
    </location>
</feature>
<proteinExistence type="predicted"/>
<keyword evidence="3" id="KW-0808">Transferase</keyword>
<feature type="domain" description="Acyltransferase 3" evidence="2">
    <location>
        <begin position="10"/>
        <end position="364"/>
    </location>
</feature>
<gene>
    <name evidence="3" type="ORF">MYF79_19755</name>
</gene>
<feature type="transmembrane region" description="Helical" evidence="1">
    <location>
        <begin position="92"/>
        <end position="110"/>
    </location>
</feature>
<evidence type="ECO:0000259" key="2">
    <source>
        <dbReference type="Pfam" id="PF01757"/>
    </source>
</evidence>
<dbReference type="Pfam" id="PF01757">
    <property type="entry name" value="Acyl_transf_3"/>
    <property type="match status" value="1"/>
</dbReference>
<name>A0ABY4HW06_CHIFI</name>
<protein>
    <submittedName>
        <fullName evidence="3">Acyltransferase family protein</fullName>
    </submittedName>
</protein>
<dbReference type="EMBL" id="CP095855">
    <property type="protein sequence ID" value="UPK67178.1"/>
    <property type="molecule type" value="Genomic_DNA"/>
</dbReference>
<feature type="transmembrane region" description="Helical" evidence="1">
    <location>
        <begin position="215"/>
        <end position="235"/>
    </location>
</feature>
<feature type="transmembrane region" description="Helical" evidence="1">
    <location>
        <begin position="321"/>
        <end position="339"/>
    </location>
</feature>
<feature type="transmembrane region" description="Helical" evidence="1">
    <location>
        <begin position="12"/>
        <end position="32"/>
    </location>
</feature>
<dbReference type="GO" id="GO:0016746">
    <property type="term" value="F:acyltransferase activity"/>
    <property type="evidence" value="ECO:0007669"/>
    <property type="project" value="UniProtKB-KW"/>
</dbReference>
<keyword evidence="1" id="KW-0812">Transmembrane</keyword>